<dbReference type="GO" id="GO:0070740">
    <property type="term" value="F:tubulin-glutamic acid ligase activity"/>
    <property type="evidence" value="ECO:0007669"/>
    <property type="project" value="TreeGrafter"/>
</dbReference>
<feature type="region of interest" description="Disordered" evidence="8">
    <location>
        <begin position="899"/>
        <end position="938"/>
    </location>
</feature>
<keyword evidence="2" id="KW-0436">Ligase</keyword>
<evidence type="ECO:0000256" key="2">
    <source>
        <dbReference type="ARBA" id="ARBA00022598"/>
    </source>
</evidence>
<comment type="similarity">
    <text evidence="1">Belongs to the tubulin--tyrosine ligase family.</text>
</comment>
<evidence type="ECO:0000256" key="6">
    <source>
        <dbReference type="ARBA" id="ARBA00041448"/>
    </source>
</evidence>
<feature type="compositionally biased region" description="Basic and acidic residues" evidence="8">
    <location>
        <begin position="602"/>
        <end position="620"/>
    </location>
</feature>
<dbReference type="PROSITE" id="PS51221">
    <property type="entry name" value="TTL"/>
    <property type="match status" value="1"/>
</dbReference>
<evidence type="ECO:0000256" key="5">
    <source>
        <dbReference type="ARBA" id="ARBA00022840"/>
    </source>
</evidence>
<dbReference type="GO" id="GO:0015631">
    <property type="term" value="F:tubulin binding"/>
    <property type="evidence" value="ECO:0007669"/>
    <property type="project" value="TreeGrafter"/>
</dbReference>
<sequence length="1225" mass="137458">MAKDLEETGSSSEEEEDAIDGLEDHPCIKWTGGGCRRVPVLVFHAEAILTQDSYLRLIGERFHMSYKIVRTDSRLVRNILTAHGFHEVHPNSSDYNLMWTGSHLKPCLLRSLTDVQKVNHFPRSYELTRKDRLYKNVCRMQMAHGFKTFHILPQTFILPTEYQDFCNTYSKDRGPWIVKPVASSRGRGVYLVNNPNQIVVEDNILVSRYISNPLLIDDFKFDVRLYVLVTSYDPLVVYLYEEGLARFATVRYDQASRNIKNQFMHLTNYSVNKKSGDYVSCDDPEVEDYGNKWSMSAMLRYLKQEGRDTAALMASVEDLIIKTLVSAELSIASACKSFLSHRDSCFELYGFDVLIDDTLKPWLLEVNLSPSLACDAPLDLKIKASMLSDMFTLVGFVCRDPAQRSSRAVCHSSESVRRNPYQKLQRTRPLSASDAEVKSSVPLGREKATGRHSNSVLGLTMEEIKVLRRVKEENERRGGFIRIFPTPLTWDLYGSFLEHKTSMNYMLATRLFKDRAGLNGKTDMMEAVDCHALFYERKLISLESRNRRRYHGKARAAQTRASGTSEPTKLSLKSDMEDEEEEEMDEDEEADRTVCSLSDTQVENKPKHSDSVKTPSKERLQKKCVKKTGHGEELFLQKPVSESRVNLLQILQKQGNLSKVQARTAFSAYLLHVQHRLMKEAGEQIQNPAWAAKENEQMELIIRFLKRAASNLRQSLRLLLPSRHLGLTDRRRILARQLGEFIICYKKETEQMVQKQSKKKQEEEEGVNPEDFQNFIARASESDLEEVLTFYTHKNKSASVFLGTKSTNTDHRNRSHQSEKQPQGEHPDMVTKVKGDHLKSSVADLSAEGALKPKEAKLSLKLPRCTPLGASFSVPGATFQRSTSSGMPPQSAASENLKVAGHPSLPAPPAGPRLIQSPPPLPSLPSTAPDSSSVLTNPVSTETCSVAGLHRRSGTYTVSPFSSFQRAAQIYSQRLSSAKVGKCSGIHNNLLVQMHKDAEQTSSQGRRHGPSVVAAEVHQLAEKQATCQYSPPSHVSLLTQQLTSLDLASGAISKGNAAAPQSHWSPISKRGSLLPVQSDTHRDDKRSVSSAVRAPENHHFAVEGEMENNLYRVTRGPLAHPSYQLQFAVQQLQQQKLQSRQLLEQNQARQQAVFANYSQSSTSHISMPAGSDAHKTSSATSSIQKATSLHKVMPSQSTALRLVPKPPRNHRQAVIRKAAAQRISK</sequence>
<feature type="region of interest" description="Disordered" evidence="8">
    <location>
        <begin position="1056"/>
        <end position="1093"/>
    </location>
</feature>
<accession>A0A7L2DHI0</accession>
<feature type="compositionally biased region" description="Acidic residues" evidence="8">
    <location>
        <begin position="576"/>
        <end position="590"/>
    </location>
</feature>
<comment type="caution">
    <text evidence="9">The sequence shown here is derived from an EMBL/GenBank/DDBJ whole genome shotgun (WGS) entry which is preliminary data.</text>
</comment>
<evidence type="ECO:0000313" key="10">
    <source>
        <dbReference type="Proteomes" id="UP000519684"/>
    </source>
</evidence>
<dbReference type="InterPro" id="IPR004344">
    <property type="entry name" value="TTL/TTLL_fam"/>
</dbReference>
<evidence type="ECO:0000313" key="9">
    <source>
        <dbReference type="EMBL" id="NXQ49158.1"/>
    </source>
</evidence>
<feature type="region of interest" description="Disordered" evidence="8">
    <location>
        <begin position="549"/>
        <end position="620"/>
    </location>
</feature>
<feature type="compositionally biased region" description="Pro residues" evidence="8">
    <location>
        <begin position="905"/>
        <end position="923"/>
    </location>
</feature>
<evidence type="ECO:0000256" key="8">
    <source>
        <dbReference type="SAM" id="MobiDB-lite"/>
    </source>
</evidence>
<feature type="non-terminal residue" evidence="9">
    <location>
        <position position="1"/>
    </location>
</feature>
<evidence type="ECO:0000256" key="3">
    <source>
        <dbReference type="ARBA" id="ARBA00022701"/>
    </source>
</evidence>
<feature type="region of interest" description="Disordered" evidence="8">
    <location>
        <begin position="1162"/>
        <end position="1212"/>
    </location>
</feature>
<feature type="region of interest" description="Disordered" evidence="8">
    <location>
        <begin position="804"/>
        <end position="831"/>
    </location>
</feature>
<dbReference type="Gene3D" id="3.30.470.20">
    <property type="entry name" value="ATP-grasp fold, B domain"/>
    <property type="match status" value="1"/>
</dbReference>
<reference evidence="9 10" key="1">
    <citation type="submission" date="2019-09" db="EMBL/GenBank/DDBJ databases">
        <title>Bird 10,000 Genomes (B10K) Project - Family phase.</title>
        <authorList>
            <person name="Zhang G."/>
        </authorList>
    </citation>
    <scope>NUCLEOTIDE SEQUENCE [LARGE SCALE GENOMIC DNA]</scope>
    <source>
        <strain evidence="9">B10K-DU-001-17</strain>
        <tissue evidence="9">Muscle</tissue>
    </source>
</reference>
<organism evidence="9 10">
    <name type="scientific">Catharus fuscescens</name>
    <name type="common">Veery</name>
    <name type="synonym">Turdus fuscescens</name>
    <dbReference type="NCBI Taxonomy" id="159581"/>
    <lineage>
        <taxon>Eukaryota</taxon>
        <taxon>Metazoa</taxon>
        <taxon>Chordata</taxon>
        <taxon>Craniata</taxon>
        <taxon>Vertebrata</taxon>
        <taxon>Euteleostomi</taxon>
        <taxon>Archelosauria</taxon>
        <taxon>Archosauria</taxon>
        <taxon>Dinosauria</taxon>
        <taxon>Saurischia</taxon>
        <taxon>Theropoda</taxon>
        <taxon>Coelurosauria</taxon>
        <taxon>Aves</taxon>
        <taxon>Neognathae</taxon>
        <taxon>Neoaves</taxon>
        <taxon>Telluraves</taxon>
        <taxon>Australaves</taxon>
        <taxon>Passeriformes</taxon>
        <taxon>Turdidae</taxon>
        <taxon>Catharus</taxon>
    </lineage>
</organism>
<dbReference type="GO" id="GO:0000226">
    <property type="term" value="P:microtubule cytoskeleton organization"/>
    <property type="evidence" value="ECO:0007669"/>
    <property type="project" value="TreeGrafter"/>
</dbReference>
<dbReference type="Proteomes" id="UP000519684">
    <property type="component" value="Unassembled WGS sequence"/>
</dbReference>
<dbReference type="FunFam" id="3.30.470.20:FF:000009">
    <property type="entry name" value="tubulin polyglutamylase TTLL5 isoform X1"/>
    <property type="match status" value="1"/>
</dbReference>
<evidence type="ECO:0000256" key="1">
    <source>
        <dbReference type="ARBA" id="ARBA00006820"/>
    </source>
</evidence>
<feature type="non-terminal residue" evidence="9">
    <location>
        <position position="1225"/>
    </location>
</feature>
<protein>
    <recommendedName>
        <fullName evidence="6">Tubulin--tyrosine ligase-like protein 5</fullName>
    </recommendedName>
</protein>
<keyword evidence="5" id="KW-0067">ATP-binding</keyword>
<feature type="compositionally biased region" description="Low complexity" evidence="8">
    <location>
        <begin position="924"/>
        <end position="933"/>
    </location>
</feature>
<gene>
    <name evidence="9" type="primary">Ttll5</name>
    <name evidence="9" type="ORF">CATFUS_R03664</name>
</gene>
<evidence type="ECO:0000256" key="7">
    <source>
        <dbReference type="ARBA" id="ARBA00049274"/>
    </source>
</evidence>
<feature type="compositionally biased region" description="Basic and acidic residues" evidence="8">
    <location>
        <begin position="808"/>
        <end position="831"/>
    </location>
</feature>
<evidence type="ECO:0000256" key="4">
    <source>
        <dbReference type="ARBA" id="ARBA00022741"/>
    </source>
</evidence>
<dbReference type="GO" id="GO:0005524">
    <property type="term" value="F:ATP binding"/>
    <property type="evidence" value="ECO:0007669"/>
    <property type="project" value="UniProtKB-KW"/>
</dbReference>
<feature type="region of interest" description="Disordered" evidence="8">
    <location>
        <begin position="419"/>
        <end position="448"/>
    </location>
</feature>
<dbReference type="GO" id="GO:0005874">
    <property type="term" value="C:microtubule"/>
    <property type="evidence" value="ECO:0007669"/>
    <property type="project" value="UniProtKB-KW"/>
</dbReference>
<keyword evidence="3" id="KW-0493">Microtubule</keyword>
<dbReference type="SUPFAM" id="SSF56059">
    <property type="entry name" value="Glutathione synthetase ATP-binding domain-like"/>
    <property type="match status" value="1"/>
</dbReference>
<dbReference type="GO" id="GO:0036064">
    <property type="term" value="C:ciliary basal body"/>
    <property type="evidence" value="ECO:0007669"/>
    <property type="project" value="TreeGrafter"/>
</dbReference>
<proteinExistence type="inferred from homology"/>
<keyword evidence="10" id="KW-1185">Reference proteome</keyword>
<dbReference type="PANTHER" id="PTHR12241:SF145">
    <property type="entry name" value="TUBULIN POLYGLUTAMYLASE TTLL5"/>
    <property type="match status" value="1"/>
</dbReference>
<feature type="compositionally biased region" description="Polar residues" evidence="8">
    <location>
        <begin position="559"/>
        <end position="568"/>
    </location>
</feature>
<dbReference type="Pfam" id="PF03133">
    <property type="entry name" value="TTL"/>
    <property type="match status" value="1"/>
</dbReference>
<feature type="compositionally biased region" description="Polar residues" evidence="8">
    <location>
        <begin position="1176"/>
        <end position="1187"/>
    </location>
</feature>
<dbReference type="AlphaFoldDB" id="A0A7L2DHI0"/>
<name>A0A7L2DHI0_CATFU</name>
<dbReference type="EMBL" id="VWYD01026871">
    <property type="protein sequence ID" value="NXQ49158.1"/>
    <property type="molecule type" value="Genomic_DNA"/>
</dbReference>
<dbReference type="PANTHER" id="PTHR12241">
    <property type="entry name" value="TUBULIN POLYGLUTAMYLASE"/>
    <property type="match status" value="1"/>
</dbReference>
<comment type="catalytic activity">
    <reaction evidence="7">
        <text>L-glutamyl-[protein] + L-glutamate + ATP = gamma-L-glutamyl-L-glutamyl-[protein] + ADP + phosphate + H(+)</text>
        <dbReference type="Rhea" id="RHEA:60144"/>
        <dbReference type="Rhea" id="RHEA-COMP:10208"/>
        <dbReference type="Rhea" id="RHEA-COMP:15517"/>
        <dbReference type="ChEBI" id="CHEBI:15378"/>
        <dbReference type="ChEBI" id="CHEBI:29973"/>
        <dbReference type="ChEBI" id="CHEBI:29985"/>
        <dbReference type="ChEBI" id="CHEBI:30616"/>
        <dbReference type="ChEBI" id="CHEBI:43474"/>
        <dbReference type="ChEBI" id="CHEBI:143622"/>
        <dbReference type="ChEBI" id="CHEBI:456216"/>
    </reaction>
    <physiologicalReaction direction="left-to-right" evidence="7">
        <dbReference type="Rhea" id="RHEA:60145"/>
    </physiologicalReaction>
</comment>
<keyword evidence="4" id="KW-0547">Nucleotide-binding</keyword>